<gene>
    <name evidence="1" type="ORF">FWILDA_LOCUS15475</name>
</gene>
<comment type="caution">
    <text evidence="1">The sequence shown here is derived from an EMBL/GenBank/DDBJ whole genome shotgun (WGS) entry which is preliminary data.</text>
</comment>
<protein>
    <submittedName>
        <fullName evidence="1">10392_t:CDS:1</fullName>
    </submittedName>
</protein>
<organism evidence="1 2">
    <name type="scientific">Funneliformis geosporum</name>
    <dbReference type="NCBI Taxonomy" id="1117311"/>
    <lineage>
        <taxon>Eukaryota</taxon>
        <taxon>Fungi</taxon>
        <taxon>Fungi incertae sedis</taxon>
        <taxon>Mucoromycota</taxon>
        <taxon>Glomeromycotina</taxon>
        <taxon>Glomeromycetes</taxon>
        <taxon>Glomerales</taxon>
        <taxon>Glomeraceae</taxon>
        <taxon>Funneliformis</taxon>
    </lineage>
</organism>
<accession>A0A9W4T2L4</accession>
<evidence type="ECO:0000313" key="1">
    <source>
        <dbReference type="EMBL" id="CAI2192236.1"/>
    </source>
</evidence>
<dbReference type="Proteomes" id="UP001153678">
    <property type="component" value="Unassembled WGS sequence"/>
</dbReference>
<name>A0A9W4T2L4_9GLOM</name>
<proteinExistence type="predicted"/>
<reference evidence="1" key="1">
    <citation type="submission" date="2022-08" db="EMBL/GenBank/DDBJ databases">
        <authorList>
            <person name="Kallberg Y."/>
            <person name="Tangrot J."/>
            <person name="Rosling A."/>
        </authorList>
    </citation>
    <scope>NUCLEOTIDE SEQUENCE</scope>
    <source>
        <strain evidence="1">Wild A</strain>
    </source>
</reference>
<dbReference type="AlphaFoldDB" id="A0A9W4T2L4"/>
<sequence>KFSILKVTSEWSDRERSIAKTSQFVNEKQLQLRTKCNQFVTSTENYDE</sequence>
<evidence type="ECO:0000313" key="2">
    <source>
        <dbReference type="Proteomes" id="UP001153678"/>
    </source>
</evidence>
<feature type="non-terminal residue" evidence="1">
    <location>
        <position position="1"/>
    </location>
</feature>
<keyword evidence="2" id="KW-1185">Reference proteome</keyword>
<dbReference type="EMBL" id="CAMKVN010008127">
    <property type="protein sequence ID" value="CAI2192236.1"/>
    <property type="molecule type" value="Genomic_DNA"/>
</dbReference>